<evidence type="ECO:0000313" key="2">
    <source>
        <dbReference type="EMBL" id="GBP89103.1"/>
    </source>
</evidence>
<keyword evidence="3" id="KW-1185">Reference proteome</keyword>
<evidence type="ECO:0000313" key="3">
    <source>
        <dbReference type="Proteomes" id="UP000299102"/>
    </source>
</evidence>
<proteinExistence type="predicted"/>
<accession>A0A4C1ZPC3</accession>
<name>A0A4C1ZPC3_EUMVA</name>
<sequence>MPLPRYTSSAGKPITDTVSVRRDVEPHGEFHMCDQSSLTEKAAHAERAARHRQHHGQERDARAARGRPAGAGGARLPREHVVGLGVRYGRRRAAHSGAPALTATNAASTVHSHAVATPPVIAANASFPLKTSPSAGQHLKNQSRQLHLTIFDLKMATLAVAHERLRNAENVIF</sequence>
<reference evidence="2 3" key="1">
    <citation type="journal article" date="2019" name="Commun. Biol.">
        <title>The bagworm genome reveals a unique fibroin gene that provides high tensile strength.</title>
        <authorList>
            <person name="Kono N."/>
            <person name="Nakamura H."/>
            <person name="Ohtoshi R."/>
            <person name="Tomita M."/>
            <person name="Numata K."/>
            <person name="Arakawa K."/>
        </authorList>
    </citation>
    <scope>NUCLEOTIDE SEQUENCE [LARGE SCALE GENOMIC DNA]</scope>
</reference>
<comment type="caution">
    <text evidence="2">The sequence shown here is derived from an EMBL/GenBank/DDBJ whole genome shotgun (WGS) entry which is preliminary data.</text>
</comment>
<protein>
    <submittedName>
        <fullName evidence="2">Uncharacterized protein</fullName>
    </submittedName>
</protein>
<dbReference type="EMBL" id="BGZK01001975">
    <property type="protein sequence ID" value="GBP89103.1"/>
    <property type="molecule type" value="Genomic_DNA"/>
</dbReference>
<dbReference type="Proteomes" id="UP000299102">
    <property type="component" value="Unassembled WGS sequence"/>
</dbReference>
<dbReference type="AlphaFoldDB" id="A0A4C1ZPC3"/>
<gene>
    <name evidence="2" type="ORF">EVAR_64371_1</name>
</gene>
<organism evidence="2 3">
    <name type="scientific">Eumeta variegata</name>
    <name type="common">Bagworm moth</name>
    <name type="synonym">Eumeta japonica</name>
    <dbReference type="NCBI Taxonomy" id="151549"/>
    <lineage>
        <taxon>Eukaryota</taxon>
        <taxon>Metazoa</taxon>
        <taxon>Ecdysozoa</taxon>
        <taxon>Arthropoda</taxon>
        <taxon>Hexapoda</taxon>
        <taxon>Insecta</taxon>
        <taxon>Pterygota</taxon>
        <taxon>Neoptera</taxon>
        <taxon>Endopterygota</taxon>
        <taxon>Lepidoptera</taxon>
        <taxon>Glossata</taxon>
        <taxon>Ditrysia</taxon>
        <taxon>Tineoidea</taxon>
        <taxon>Psychidae</taxon>
        <taxon>Oiketicinae</taxon>
        <taxon>Eumeta</taxon>
    </lineage>
</organism>
<feature type="region of interest" description="Disordered" evidence="1">
    <location>
        <begin position="27"/>
        <end position="76"/>
    </location>
</feature>
<evidence type="ECO:0000256" key="1">
    <source>
        <dbReference type="SAM" id="MobiDB-lite"/>
    </source>
</evidence>